<keyword evidence="3" id="KW-1185">Reference proteome</keyword>
<dbReference type="OrthoDB" id="3259897at2759"/>
<dbReference type="AlphaFoldDB" id="A0A166GSQ9"/>
<protein>
    <submittedName>
        <fullName evidence="2">Uncharacterized protein</fullName>
    </submittedName>
</protein>
<feature type="region of interest" description="Disordered" evidence="1">
    <location>
        <begin position="464"/>
        <end position="494"/>
    </location>
</feature>
<dbReference type="EMBL" id="KV417575">
    <property type="protein sequence ID" value="KZP18127.1"/>
    <property type="molecule type" value="Genomic_DNA"/>
</dbReference>
<feature type="region of interest" description="Disordered" evidence="1">
    <location>
        <begin position="371"/>
        <end position="434"/>
    </location>
</feature>
<evidence type="ECO:0000313" key="3">
    <source>
        <dbReference type="Proteomes" id="UP000076532"/>
    </source>
</evidence>
<reference evidence="2 3" key="1">
    <citation type="journal article" date="2016" name="Mol. Biol. Evol.">
        <title>Comparative Genomics of Early-Diverging Mushroom-Forming Fungi Provides Insights into the Origins of Lignocellulose Decay Capabilities.</title>
        <authorList>
            <person name="Nagy L.G."/>
            <person name="Riley R."/>
            <person name="Tritt A."/>
            <person name="Adam C."/>
            <person name="Daum C."/>
            <person name="Floudas D."/>
            <person name="Sun H."/>
            <person name="Yadav J.S."/>
            <person name="Pangilinan J."/>
            <person name="Larsson K.H."/>
            <person name="Matsuura K."/>
            <person name="Barry K."/>
            <person name="Labutti K."/>
            <person name="Kuo R."/>
            <person name="Ohm R.A."/>
            <person name="Bhattacharya S.S."/>
            <person name="Shirouzu T."/>
            <person name="Yoshinaga Y."/>
            <person name="Martin F.M."/>
            <person name="Grigoriev I.V."/>
            <person name="Hibbett D.S."/>
        </authorList>
    </citation>
    <scope>NUCLEOTIDE SEQUENCE [LARGE SCALE GENOMIC DNA]</scope>
    <source>
        <strain evidence="2 3">CBS 109695</strain>
    </source>
</reference>
<organism evidence="2 3">
    <name type="scientific">Athelia psychrophila</name>
    <dbReference type="NCBI Taxonomy" id="1759441"/>
    <lineage>
        <taxon>Eukaryota</taxon>
        <taxon>Fungi</taxon>
        <taxon>Dikarya</taxon>
        <taxon>Basidiomycota</taxon>
        <taxon>Agaricomycotina</taxon>
        <taxon>Agaricomycetes</taxon>
        <taxon>Agaricomycetidae</taxon>
        <taxon>Atheliales</taxon>
        <taxon>Atheliaceae</taxon>
        <taxon>Athelia</taxon>
    </lineage>
</organism>
<dbReference type="Proteomes" id="UP000076532">
    <property type="component" value="Unassembled WGS sequence"/>
</dbReference>
<sequence>MTSTRKRGWSLGGRATTHDTVIDISSPTLRKTLSTLPALQVSTDTGPLTQKASSQVNSMLAQYPHTSSCRSLHMELCIASPSVKLIRDELQISKSIPVFGENDRVGGQVVLDPSCHHSGRLSVTIEGTFQFTSSGTEAVGDPSYTGKETKDRYAFFTSAKVFPITPISPVSPMAESPRPTSAIRVRSLSTRMRRWPSFSSVESAQGRGREARFFPFQFDLPISQQPGQELPKTFSASTLVGTGTRGRAFVESTSISYKITALWEPTDSHENRAQLEMPLLLPPDNDLPRDDCAAPPDFWLEMPLISSISVPFQSAITLPSPANFSRSATVPYYVVFTTAPNSLQLAKDIAINATISVTLVRHVSANIASRAYLPPSPPMSPSSEAEDSDSSSSYRMKPSRRRPFFGRVVSTPKSSHPSQILEEATSPINGGGEVRFGIHQNALHAQPLRSPNPPLSETRNLKCQVSEGFPKRPRRRKDQVQSATEPSKTGLPDGLFKGELKLDKDMLPSVNWAGISVKYYLDVSVLYRGHETRSRISLGIL</sequence>
<gene>
    <name evidence="2" type="ORF">FIBSPDRAFT_600364</name>
</gene>
<proteinExistence type="predicted"/>
<name>A0A166GSQ9_9AGAM</name>
<accession>A0A166GSQ9</accession>
<evidence type="ECO:0000256" key="1">
    <source>
        <dbReference type="SAM" id="MobiDB-lite"/>
    </source>
</evidence>
<evidence type="ECO:0000313" key="2">
    <source>
        <dbReference type="EMBL" id="KZP18127.1"/>
    </source>
</evidence>